<feature type="repeat" description="ANK" evidence="3">
    <location>
        <begin position="1"/>
        <end position="28"/>
    </location>
</feature>
<feature type="repeat" description="ANK" evidence="3">
    <location>
        <begin position="29"/>
        <end position="61"/>
    </location>
</feature>
<dbReference type="AlphaFoldDB" id="A7RR35"/>
<keyword evidence="1" id="KW-0677">Repeat</keyword>
<dbReference type="SMART" id="SM00248">
    <property type="entry name" value="ANK"/>
    <property type="match status" value="4"/>
</dbReference>
<protein>
    <submittedName>
        <fullName evidence="4">Uncharacterized protein</fullName>
    </submittedName>
</protein>
<dbReference type="SUPFAM" id="SSF48403">
    <property type="entry name" value="Ankyrin repeat"/>
    <property type="match status" value="1"/>
</dbReference>
<dbReference type="PANTHER" id="PTHR24201">
    <property type="entry name" value="ANK_REP_REGION DOMAIN-CONTAINING PROTEIN"/>
    <property type="match status" value="1"/>
</dbReference>
<dbReference type="Gene3D" id="1.25.40.20">
    <property type="entry name" value="Ankyrin repeat-containing domain"/>
    <property type="match status" value="2"/>
</dbReference>
<dbReference type="OMA" id="YGSHANA"/>
<dbReference type="PROSITE" id="PS50088">
    <property type="entry name" value="ANK_REPEAT"/>
    <property type="match status" value="4"/>
</dbReference>
<dbReference type="PhylomeDB" id="A7RR35"/>
<dbReference type="InterPro" id="IPR050776">
    <property type="entry name" value="Ank_Repeat/CDKN_Inhibitor"/>
</dbReference>
<evidence type="ECO:0000313" key="5">
    <source>
        <dbReference type="Proteomes" id="UP000001593"/>
    </source>
</evidence>
<dbReference type="STRING" id="45351.A7RR35"/>
<name>A7RR35_NEMVE</name>
<proteinExistence type="predicted"/>
<feature type="non-terminal residue" evidence="4">
    <location>
        <position position="1"/>
    </location>
</feature>
<dbReference type="InterPro" id="IPR036770">
    <property type="entry name" value="Ankyrin_rpt-contain_sf"/>
</dbReference>
<reference evidence="4 5" key="1">
    <citation type="journal article" date="2007" name="Science">
        <title>Sea anemone genome reveals ancestral eumetazoan gene repertoire and genomic organization.</title>
        <authorList>
            <person name="Putnam N.H."/>
            <person name="Srivastava M."/>
            <person name="Hellsten U."/>
            <person name="Dirks B."/>
            <person name="Chapman J."/>
            <person name="Salamov A."/>
            <person name="Terry A."/>
            <person name="Shapiro H."/>
            <person name="Lindquist E."/>
            <person name="Kapitonov V.V."/>
            <person name="Jurka J."/>
            <person name="Genikhovich G."/>
            <person name="Grigoriev I.V."/>
            <person name="Lucas S.M."/>
            <person name="Steele R.E."/>
            <person name="Finnerty J.R."/>
            <person name="Technau U."/>
            <person name="Martindale M.Q."/>
            <person name="Rokhsar D.S."/>
        </authorList>
    </citation>
    <scope>NUCLEOTIDE SEQUENCE [LARGE SCALE GENOMIC DNA]</scope>
    <source>
        <strain evidence="5">CH2 X CH6</strain>
    </source>
</reference>
<evidence type="ECO:0000256" key="3">
    <source>
        <dbReference type="PROSITE-ProRule" id="PRU00023"/>
    </source>
</evidence>
<evidence type="ECO:0000256" key="2">
    <source>
        <dbReference type="ARBA" id="ARBA00023043"/>
    </source>
</evidence>
<feature type="repeat" description="ANK" evidence="3">
    <location>
        <begin position="65"/>
        <end position="98"/>
    </location>
</feature>
<keyword evidence="2 3" id="KW-0040">ANK repeat</keyword>
<dbReference type="InParanoid" id="A7RR35"/>
<dbReference type="PRINTS" id="PR01415">
    <property type="entry name" value="ANKYRIN"/>
</dbReference>
<dbReference type="HOGENOM" id="CLU_000134_18_0_1"/>
<accession>A7RR35</accession>
<dbReference type="eggNOG" id="KOG4177">
    <property type="taxonomic scope" value="Eukaryota"/>
</dbReference>
<sequence length="152" mass="17155">LHYAARYGNEKCIELLLKSGAKLNVPQRYGWRPIHEAAMNGHTECVRMLLRYGSHANAKTGKTIRNMTPLHYAARMGHLDCAVRMLMERGIDLEAVYRDGWRLIHVASDNGRVKVLVTLLDAGVDIESKTYERRLTAVHVAARQGQVTMTTL</sequence>
<dbReference type="Proteomes" id="UP000001593">
    <property type="component" value="Unassembled WGS sequence"/>
</dbReference>
<dbReference type="Pfam" id="PF12796">
    <property type="entry name" value="Ank_2"/>
    <property type="match status" value="1"/>
</dbReference>
<dbReference type="PROSITE" id="PS50297">
    <property type="entry name" value="ANK_REP_REGION"/>
    <property type="match status" value="4"/>
</dbReference>
<dbReference type="EMBL" id="DS469530">
    <property type="protein sequence ID" value="EDO46099.1"/>
    <property type="molecule type" value="Genomic_DNA"/>
</dbReference>
<dbReference type="InterPro" id="IPR002110">
    <property type="entry name" value="Ankyrin_rpt"/>
</dbReference>
<keyword evidence="5" id="KW-1185">Reference proteome</keyword>
<organism evidence="4 5">
    <name type="scientific">Nematostella vectensis</name>
    <name type="common">Starlet sea anemone</name>
    <dbReference type="NCBI Taxonomy" id="45351"/>
    <lineage>
        <taxon>Eukaryota</taxon>
        <taxon>Metazoa</taxon>
        <taxon>Cnidaria</taxon>
        <taxon>Anthozoa</taxon>
        <taxon>Hexacorallia</taxon>
        <taxon>Actiniaria</taxon>
        <taxon>Edwardsiidae</taxon>
        <taxon>Nematostella</taxon>
    </lineage>
</organism>
<gene>
    <name evidence="4" type="ORF">NEMVEDRAFT_v1g60795</name>
</gene>
<feature type="non-terminal residue" evidence="4">
    <location>
        <position position="152"/>
    </location>
</feature>
<feature type="repeat" description="ANK" evidence="3">
    <location>
        <begin position="99"/>
        <end position="131"/>
    </location>
</feature>
<evidence type="ECO:0000313" key="4">
    <source>
        <dbReference type="EMBL" id="EDO46099.1"/>
    </source>
</evidence>
<evidence type="ECO:0000256" key="1">
    <source>
        <dbReference type="ARBA" id="ARBA00022737"/>
    </source>
</evidence>
<dbReference type="PANTHER" id="PTHR24201:SF16">
    <property type="entry name" value="ANKYRIN-1-LIKE-RELATED"/>
    <property type="match status" value="1"/>
</dbReference>
<dbReference type="Pfam" id="PF13637">
    <property type="entry name" value="Ank_4"/>
    <property type="match status" value="1"/>
</dbReference>